<evidence type="ECO:0000313" key="4">
    <source>
        <dbReference type="EMBL" id="MDR5712917.1"/>
    </source>
</evidence>
<comment type="caution">
    <text evidence="4">The sequence shown here is derived from an EMBL/GenBank/DDBJ whole genome shotgun (WGS) entry which is preliminary data.</text>
</comment>
<dbReference type="InterPro" id="IPR036629">
    <property type="entry name" value="YjbJ_sf"/>
</dbReference>
<accession>A0ABU1FW70</accession>
<feature type="compositionally biased region" description="Basic and acidic residues" evidence="2">
    <location>
        <begin position="1"/>
        <end position="14"/>
    </location>
</feature>
<dbReference type="InterPro" id="IPR008462">
    <property type="entry name" value="CsbD"/>
</dbReference>
<dbReference type="SUPFAM" id="SSF69047">
    <property type="entry name" value="Hypothetical protein YjbJ"/>
    <property type="match status" value="1"/>
</dbReference>
<keyword evidence="5" id="KW-1185">Reference proteome</keyword>
<evidence type="ECO:0000313" key="5">
    <source>
        <dbReference type="Proteomes" id="UP001260872"/>
    </source>
</evidence>
<reference evidence="5" key="1">
    <citation type="submission" date="2023-07" db="EMBL/GenBank/DDBJ databases">
        <title>Description of three actinobacteria isolated from air of manufacturing shop in a pharmaceutical factory.</title>
        <authorList>
            <person name="Zhang D.-F."/>
        </authorList>
    </citation>
    <scope>NUCLEOTIDE SEQUENCE [LARGE SCALE GENOMIC DNA]</scope>
    <source>
        <strain evidence="5">CCTCC AB 207010</strain>
    </source>
</reference>
<proteinExistence type="inferred from homology"/>
<dbReference type="Proteomes" id="UP001260872">
    <property type="component" value="Unassembled WGS sequence"/>
</dbReference>
<sequence>MGLEDKFDAKKDKGAGATKEGIGKVTGDAQTEAEGKGQNLQGKIKDVATDAKDSVKGFTDGLKKD</sequence>
<dbReference type="Gene3D" id="1.10.1470.10">
    <property type="entry name" value="YjbJ"/>
    <property type="match status" value="1"/>
</dbReference>
<gene>
    <name evidence="4" type="ORF">RH857_12385</name>
</gene>
<name>A0ABU1FW70_9MICC</name>
<feature type="region of interest" description="Disordered" evidence="2">
    <location>
        <begin position="1"/>
        <end position="40"/>
    </location>
</feature>
<evidence type="ECO:0000256" key="1">
    <source>
        <dbReference type="ARBA" id="ARBA00009129"/>
    </source>
</evidence>
<evidence type="ECO:0000259" key="3">
    <source>
        <dbReference type="Pfam" id="PF05532"/>
    </source>
</evidence>
<feature type="domain" description="CsbD-like" evidence="3">
    <location>
        <begin position="5"/>
        <end position="56"/>
    </location>
</feature>
<organism evidence="4 5">
    <name type="scientific">Nesterenkonia flava</name>
    <dbReference type="NCBI Taxonomy" id="469799"/>
    <lineage>
        <taxon>Bacteria</taxon>
        <taxon>Bacillati</taxon>
        <taxon>Actinomycetota</taxon>
        <taxon>Actinomycetes</taxon>
        <taxon>Micrococcales</taxon>
        <taxon>Micrococcaceae</taxon>
        <taxon>Nesterenkonia</taxon>
    </lineage>
</organism>
<dbReference type="Pfam" id="PF05532">
    <property type="entry name" value="CsbD"/>
    <property type="match status" value="1"/>
</dbReference>
<comment type="similarity">
    <text evidence="1">Belongs to the UPF0337 (CsbD) family.</text>
</comment>
<dbReference type="EMBL" id="JAVKGT010000043">
    <property type="protein sequence ID" value="MDR5712917.1"/>
    <property type="molecule type" value="Genomic_DNA"/>
</dbReference>
<evidence type="ECO:0000256" key="2">
    <source>
        <dbReference type="SAM" id="MobiDB-lite"/>
    </source>
</evidence>
<protein>
    <submittedName>
        <fullName evidence="4">CsbD family protein</fullName>
    </submittedName>
</protein>